<gene>
    <name evidence="1" type="ORF">HG66A1_19260</name>
</gene>
<dbReference type="EMBL" id="CP036266">
    <property type="protein sequence ID" value="QDT20141.1"/>
    <property type="molecule type" value="Genomic_DNA"/>
</dbReference>
<accession>A0A517PLB1</accession>
<protein>
    <submittedName>
        <fullName evidence="1">Uncharacterized protein</fullName>
    </submittedName>
</protein>
<name>A0A517PLB1_9PLAN</name>
<sequence>MEDSPRRSSEVVSDNVHSLERTASADQQRITVSRELEEVLFDCQIIKRTGLQLDATLPPRNICVVENVVGNGQVIRTCVAIDHTSAVSFEGKTVDCGIIRSRLNRIKTIMVDDTFGSAGHGIRVNTCISSEQIDRLVQ</sequence>
<keyword evidence="2" id="KW-1185">Reference proteome</keyword>
<dbReference type="Proteomes" id="UP000320421">
    <property type="component" value="Chromosome"/>
</dbReference>
<organism evidence="1 2">
    <name type="scientific">Gimesia chilikensis</name>
    <dbReference type="NCBI Taxonomy" id="2605989"/>
    <lineage>
        <taxon>Bacteria</taxon>
        <taxon>Pseudomonadati</taxon>
        <taxon>Planctomycetota</taxon>
        <taxon>Planctomycetia</taxon>
        <taxon>Planctomycetales</taxon>
        <taxon>Planctomycetaceae</taxon>
        <taxon>Gimesia</taxon>
    </lineage>
</organism>
<evidence type="ECO:0000313" key="2">
    <source>
        <dbReference type="Proteomes" id="UP000320421"/>
    </source>
</evidence>
<reference evidence="1 2" key="1">
    <citation type="submission" date="2019-02" db="EMBL/GenBank/DDBJ databases">
        <title>Deep-cultivation of Planctomycetes and their phenomic and genomic characterization uncovers novel biology.</title>
        <authorList>
            <person name="Wiegand S."/>
            <person name="Jogler M."/>
            <person name="Boedeker C."/>
            <person name="Pinto D."/>
            <person name="Vollmers J."/>
            <person name="Rivas-Marin E."/>
            <person name="Kohn T."/>
            <person name="Peeters S.H."/>
            <person name="Heuer A."/>
            <person name="Rast P."/>
            <person name="Oberbeckmann S."/>
            <person name="Bunk B."/>
            <person name="Jeske O."/>
            <person name="Meyerdierks A."/>
            <person name="Storesund J.E."/>
            <person name="Kallscheuer N."/>
            <person name="Luecker S."/>
            <person name="Lage O.M."/>
            <person name="Pohl T."/>
            <person name="Merkel B.J."/>
            <person name="Hornburger P."/>
            <person name="Mueller R.-W."/>
            <person name="Bruemmer F."/>
            <person name="Labrenz M."/>
            <person name="Spormann A.M."/>
            <person name="Op den Camp H."/>
            <person name="Overmann J."/>
            <person name="Amann R."/>
            <person name="Jetten M.S.M."/>
            <person name="Mascher T."/>
            <person name="Medema M.H."/>
            <person name="Devos D.P."/>
            <person name="Kaster A.-K."/>
            <person name="Ovreas L."/>
            <person name="Rohde M."/>
            <person name="Galperin M.Y."/>
            <person name="Jogler C."/>
        </authorList>
    </citation>
    <scope>NUCLEOTIDE SEQUENCE [LARGE SCALE GENOMIC DNA]</scope>
    <source>
        <strain evidence="1 2">HG66A1</strain>
    </source>
</reference>
<evidence type="ECO:0000313" key="1">
    <source>
        <dbReference type="EMBL" id="QDT20141.1"/>
    </source>
</evidence>
<dbReference type="AlphaFoldDB" id="A0A517PLB1"/>
<proteinExistence type="predicted"/>